<evidence type="ECO:0000259" key="7">
    <source>
        <dbReference type="PROSITE" id="PS50011"/>
    </source>
</evidence>
<evidence type="ECO:0000313" key="8">
    <source>
        <dbReference type="EMBL" id="EMC97478.1"/>
    </source>
</evidence>
<dbReference type="AlphaFoldDB" id="M2N0N2"/>
<feature type="chain" id="PRO_5004021394" description="non-specific serine/threonine protein kinase" evidence="6">
    <location>
        <begin position="18"/>
        <end position="352"/>
    </location>
</feature>
<keyword evidence="5" id="KW-0067">ATP-binding</keyword>
<dbReference type="InterPro" id="IPR011009">
    <property type="entry name" value="Kinase-like_dom_sf"/>
</dbReference>
<dbReference type="Pfam" id="PF00069">
    <property type="entry name" value="Pkinase"/>
    <property type="match status" value="1"/>
</dbReference>
<dbReference type="EMBL" id="KB445554">
    <property type="protein sequence ID" value="EMC97478.1"/>
    <property type="molecule type" value="Genomic_DNA"/>
</dbReference>
<dbReference type="GO" id="GO:0005524">
    <property type="term" value="F:ATP binding"/>
    <property type="evidence" value="ECO:0007669"/>
    <property type="project" value="UniProtKB-KW"/>
</dbReference>
<dbReference type="HOGENOM" id="CLU_787519_0_0_1"/>
<dbReference type="EC" id="2.7.11.1" evidence="1"/>
<evidence type="ECO:0000256" key="4">
    <source>
        <dbReference type="ARBA" id="ARBA00022777"/>
    </source>
</evidence>
<reference evidence="8 9" key="1">
    <citation type="journal article" date="2012" name="PLoS Pathog.">
        <title>Diverse lifestyles and strategies of plant pathogenesis encoded in the genomes of eighteen Dothideomycetes fungi.</title>
        <authorList>
            <person name="Ohm R.A."/>
            <person name="Feau N."/>
            <person name="Henrissat B."/>
            <person name="Schoch C.L."/>
            <person name="Horwitz B.A."/>
            <person name="Barry K.W."/>
            <person name="Condon B.J."/>
            <person name="Copeland A.C."/>
            <person name="Dhillon B."/>
            <person name="Glaser F."/>
            <person name="Hesse C.N."/>
            <person name="Kosti I."/>
            <person name="LaButti K."/>
            <person name="Lindquist E.A."/>
            <person name="Lucas S."/>
            <person name="Salamov A.A."/>
            <person name="Bradshaw R.E."/>
            <person name="Ciuffetti L."/>
            <person name="Hamelin R.C."/>
            <person name="Kema G.H.J."/>
            <person name="Lawrence C."/>
            <person name="Scott J.A."/>
            <person name="Spatafora J.W."/>
            <person name="Turgeon B.G."/>
            <person name="de Wit P.J.G.M."/>
            <person name="Zhong S."/>
            <person name="Goodwin S.B."/>
            <person name="Grigoriev I.V."/>
        </authorList>
    </citation>
    <scope>NUCLEOTIDE SEQUENCE [LARGE SCALE GENOMIC DNA]</scope>
    <source>
        <strain evidence="8 9">UAMH 10762</strain>
    </source>
</reference>
<protein>
    <recommendedName>
        <fullName evidence="1">non-specific serine/threonine protein kinase</fullName>
        <ecNumber evidence="1">2.7.11.1</ecNumber>
    </recommendedName>
</protein>
<dbReference type="InterPro" id="IPR050660">
    <property type="entry name" value="NEK_Ser/Thr_kinase"/>
</dbReference>
<keyword evidence="4" id="KW-0418">Kinase</keyword>
<dbReference type="SUPFAM" id="SSF56112">
    <property type="entry name" value="Protein kinase-like (PK-like)"/>
    <property type="match status" value="1"/>
</dbReference>
<sequence>MLLLTVNLDLAFHPCATQMATTTSEQTVDFVALARAHFQQSHNELGLLGAGVFGKVYLAQRKVANDRSSVSNAANPGDRRCRSANPLVVVKYAKDYNASSVSLKTEIKVLSALPGSHCGIAQILDCYVDGRTLWFTTPWASGGDLSNLTLHYPHAITTPAIWHICLQVTNALMYLYFGIATDTFALPGSLRPQKGWPGIAHQDLHLGNILVKPARHVHGFDIVITDFGNAMFFEPHSVKTEVPLYCIREQTSDFIYFGSFGVGELYRADERAGSPSSDLVLAGCIRDFQRMYEDEFAEDVPSRDTLHALMREFRRTAEAREMMDAAPLPADAAVYIQGAHLLQQATSGDSSD</sequence>
<evidence type="ECO:0000256" key="5">
    <source>
        <dbReference type="ARBA" id="ARBA00022840"/>
    </source>
</evidence>
<feature type="signal peptide" evidence="6">
    <location>
        <begin position="1"/>
        <end position="17"/>
    </location>
</feature>
<organism evidence="8 9">
    <name type="scientific">Baudoinia panamericana (strain UAMH 10762)</name>
    <name type="common">Angels' share fungus</name>
    <name type="synonym">Baudoinia compniacensis (strain UAMH 10762)</name>
    <dbReference type="NCBI Taxonomy" id="717646"/>
    <lineage>
        <taxon>Eukaryota</taxon>
        <taxon>Fungi</taxon>
        <taxon>Dikarya</taxon>
        <taxon>Ascomycota</taxon>
        <taxon>Pezizomycotina</taxon>
        <taxon>Dothideomycetes</taxon>
        <taxon>Dothideomycetidae</taxon>
        <taxon>Mycosphaerellales</taxon>
        <taxon>Teratosphaeriaceae</taxon>
        <taxon>Baudoinia</taxon>
    </lineage>
</organism>
<proteinExistence type="predicted"/>
<feature type="domain" description="Protein kinase" evidence="7">
    <location>
        <begin position="42"/>
        <end position="352"/>
    </location>
</feature>
<dbReference type="PROSITE" id="PS50011">
    <property type="entry name" value="PROTEIN_KINASE_DOM"/>
    <property type="match status" value="1"/>
</dbReference>
<dbReference type="Gene3D" id="1.10.510.10">
    <property type="entry name" value="Transferase(Phosphotransferase) domain 1"/>
    <property type="match status" value="1"/>
</dbReference>
<dbReference type="OrthoDB" id="310217at2759"/>
<dbReference type="GeneID" id="19114489"/>
<evidence type="ECO:0000256" key="1">
    <source>
        <dbReference type="ARBA" id="ARBA00012513"/>
    </source>
</evidence>
<dbReference type="GO" id="GO:0004674">
    <property type="term" value="F:protein serine/threonine kinase activity"/>
    <property type="evidence" value="ECO:0007669"/>
    <property type="project" value="UniProtKB-EC"/>
</dbReference>
<evidence type="ECO:0000256" key="3">
    <source>
        <dbReference type="ARBA" id="ARBA00022741"/>
    </source>
</evidence>
<keyword evidence="2" id="KW-0808">Transferase</keyword>
<evidence type="ECO:0000313" key="9">
    <source>
        <dbReference type="Proteomes" id="UP000011761"/>
    </source>
</evidence>
<dbReference type="eggNOG" id="ENOG502TBZH">
    <property type="taxonomic scope" value="Eukaryota"/>
</dbReference>
<dbReference type="Proteomes" id="UP000011761">
    <property type="component" value="Unassembled WGS sequence"/>
</dbReference>
<dbReference type="InterPro" id="IPR000719">
    <property type="entry name" value="Prot_kinase_dom"/>
</dbReference>
<accession>M2N0N2</accession>
<evidence type="ECO:0000256" key="6">
    <source>
        <dbReference type="SAM" id="SignalP"/>
    </source>
</evidence>
<dbReference type="KEGG" id="bcom:BAUCODRAFT_453410"/>
<keyword evidence="6" id="KW-0732">Signal</keyword>
<dbReference type="RefSeq" id="XP_007675842.1">
    <property type="nucleotide sequence ID" value="XM_007677652.1"/>
</dbReference>
<gene>
    <name evidence="8" type="ORF">BAUCODRAFT_453410</name>
</gene>
<dbReference type="PANTHER" id="PTHR43671">
    <property type="entry name" value="SERINE/THREONINE-PROTEIN KINASE NEK"/>
    <property type="match status" value="1"/>
</dbReference>
<evidence type="ECO:0000256" key="2">
    <source>
        <dbReference type="ARBA" id="ARBA00022679"/>
    </source>
</evidence>
<dbReference type="PANTHER" id="PTHR43671:SF13">
    <property type="entry name" value="SERINE_THREONINE-PROTEIN KINASE NEK2"/>
    <property type="match status" value="1"/>
</dbReference>
<keyword evidence="3" id="KW-0547">Nucleotide-binding</keyword>
<name>M2N0N2_BAUPA</name>
<keyword evidence="9" id="KW-1185">Reference proteome</keyword>